<protein>
    <recommendedName>
        <fullName evidence="5">Glycosyl transferase family 1 domain-containing protein</fullName>
    </recommendedName>
</protein>
<evidence type="ECO:0000259" key="1">
    <source>
        <dbReference type="Pfam" id="PF00534"/>
    </source>
</evidence>
<dbReference type="InterPro" id="IPR028098">
    <property type="entry name" value="Glyco_trans_4-like_N"/>
</dbReference>
<dbReference type="PANTHER" id="PTHR45947:SF3">
    <property type="entry name" value="SULFOQUINOVOSYL TRANSFERASE SQD2"/>
    <property type="match status" value="1"/>
</dbReference>
<dbReference type="SUPFAM" id="SSF53756">
    <property type="entry name" value="UDP-Glycosyltransferase/glycogen phosphorylase"/>
    <property type="match status" value="1"/>
</dbReference>
<dbReference type="Proteomes" id="UP000176273">
    <property type="component" value="Unassembled WGS sequence"/>
</dbReference>
<gene>
    <name evidence="3" type="ORF">A2110_03000</name>
</gene>
<dbReference type="Gene3D" id="3.40.50.2000">
    <property type="entry name" value="Glycogen Phosphorylase B"/>
    <property type="match status" value="2"/>
</dbReference>
<dbReference type="AlphaFoldDB" id="A0A1F6BKR7"/>
<feature type="domain" description="Glycosyltransferase subfamily 4-like N-terminal" evidence="2">
    <location>
        <begin position="39"/>
        <end position="145"/>
    </location>
</feature>
<name>A0A1F6BKR7_9BACT</name>
<evidence type="ECO:0000259" key="2">
    <source>
        <dbReference type="Pfam" id="PF13439"/>
    </source>
</evidence>
<dbReference type="EMBL" id="MFKH01000010">
    <property type="protein sequence ID" value="OGG37526.1"/>
    <property type="molecule type" value="Genomic_DNA"/>
</dbReference>
<sequence>MRILFAASDTEAVGGIQQYNRKFLECLRVRGDEVRLVELKRGEMIKKIRFAAEVLAQSARWKPDLVVCAHVNYAPLGFLAKKLFGRRYMVCTHGIDVWEVKSGFKRTALREADLVTTVAEFTRDKIVSQLPETQERVYLLYNSVDGKRFVPKEKSAKLVERHNLRGKKVIFTVARLLKQEGYKGYDRVIESLPRVLETIPNAVYLLGGKGDDAERVKNLIRKFGLEKTVIMAGYIPEEEIVDYYNLADVFVMPSKAEGAPTVFMEALACGVPVIAGNKDGSGTPLMNGELGLLINPDSVEEIASAIITILKGEAKKELLDRDFLRRKVLEEFGLDSFSARVDEALRRAVHGAFAVAGKVT</sequence>
<dbReference type="Pfam" id="PF13439">
    <property type="entry name" value="Glyco_transf_4"/>
    <property type="match status" value="1"/>
</dbReference>
<dbReference type="Pfam" id="PF00534">
    <property type="entry name" value="Glycos_transf_1"/>
    <property type="match status" value="1"/>
</dbReference>
<accession>A0A1F6BKR7</accession>
<dbReference type="STRING" id="1798468.A2110_03000"/>
<dbReference type="InterPro" id="IPR050194">
    <property type="entry name" value="Glycosyltransferase_grp1"/>
</dbReference>
<dbReference type="GO" id="GO:0016758">
    <property type="term" value="F:hexosyltransferase activity"/>
    <property type="evidence" value="ECO:0007669"/>
    <property type="project" value="TreeGrafter"/>
</dbReference>
<organism evidence="3 4">
    <name type="scientific">Candidatus Jorgensenbacteria bacterium GWA1_54_12</name>
    <dbReference type="NCBI Taxonomy" id="1798468"/>
    <lineage>
        <taxon>Bacteria</taxon>
        <taxon>Candidatus Joergenseniibacteriota</taxon>
    </lineage>
</organism>
<comment type="caution">
    <text evidence="3">The sequence shown here is derived from an EMBL/GenBank/DDBJ whole genome shotgun (WGS) entry which is preliminary data.</text>
</comment>
<dbReference type="CDD" id="cd03801">
    <property type="entry name" value="GT4_PimA-like"/>
    <property type="match status" value="1"/>
</dbReference>
<evidence type="ECO:0008006" key="5">
    <source>
        <dbReference type="Google" id="ProtNLM"/>
    </source>
</evidence>
<evidence type="ECO:0000313" key="3">
    <source>
        <dbReference type="EMBL" id="OGG37526.1"/>
    </source>
</evidence>
<reference evidence="3 4" key="1">
    <citation type="journal article" date="2016" name="Nat. Commun.">
        <title>Thousands of microbial genomes shed light on interconnected biogeochemical processes in an aquifer system.</title>
        <authorList>
            <person name="Anantharaman K."/>
            <person name="Brown C.T."/>
            <person name="Hug L.A."/>
            <person name="Sharon I."/>
            <person name="Castelle C.J."/>
            <person name="Probst A.J."/>
            <person name="Thomas B.C."/>
            <person name="Singh A."/>
            <person name="Wilkins M.J."/>
            <person name="Karaoz U."/>
            <person name="Brodie E.L."/>
            <person name="Williams K.H."/>
            <person name="Hubbard S.S."/>
            <person name="Banfield J.F."/>
        </authorList>
    </citation>
    <scope>NUCLEOTIDE SEQUENCE [LARGE SCALE GENOMIC DNA]</scope>
</reference>
<evidence type="ECO:0000313" key="4">
    <source>
        <dbReference type="Proteomes" id="UP000176273"/>
    </source>
</evidence>
<feature type="domain" description="Glycosyl transferase family 1" evidence="1">
    <location>
        <begin position="162"/>
        <end position="316"/>
    </location>
</feature>
<dbReference type="InterPro" id="IPR001296">
    <property type="entry name" value="Glyco_trans_1"/>
</dbReference>
<proteinExistence type="predicted"/>
<dbReference type="PANTHER" id="PTHR45947">
    <property type="entry name" value="SULFOQUINOVOSYL TRANSFERASE SQD2"/>
    <property type="match status" value="1"/>
</dbReference>